<dbReference type="Pfam" id="PF07949">
    <property type="entry name" value="YbbR"/>
    <property type="match status" value="1"/>
</dbReference>
<dbReference type="EMBL" id="CP010904">
    <property type="protein sequence ID" value="AKJ65357.1"/>
    <property type="molecule type" value="Genomic_DNA"/>
</dbReference>
<dbReference type="PANTHER" id="PTHR37804:SF1">
    <property type="entry name" value="CDAA REGULATORY PROTEIN CDAR"/>
    <property type="match status" value="1"/>
</dbReference>
<keyword evidence="2" id="KW-1185">Reference proteome</keyword>
<dbReference type="RefSeq" id="WP_052882597.1">
    <property type="nucleotide sequence ID" value="NZ_CP010904.1"/>
</dbReference>
<gene>
    <name evidence="1" type="ORF">L21SP4_02126</name>
</gene>
<protein>
    <submittedName>
        <fullName evidence="1">YbbR-like protein</fullName>
    </submittedName>
</protein>
<dbReference type="OrthoDB" id="9796042at2"/>
<name>A0A0G3EIX2_9BACT</name>
<sequence length="320" mass="35906" precursor="true">MKERLKKLRRLRIPHFGLKLVSLLLAFLAWQGVREATSYETRVSDVPIRIEVPPGWSVLRRSSETADIRFRGSRSDIRELSGGFVEVRFRLQKVPEDLSAELEITPDQIVTTSDARPVQVRPGRVSVEFDHEITRQLPIKPRLKGDLPEGLSVEQTVCRPASATVRGPRSRLDQVEYLRTEPIELGGHVSSFATDVPVVLPGRLWDAELEPARARVQITIANRIMTRTFERIPIYILHGGDGRFTFSVHPSTARLSVRGSGGRIESLNSERMRLYVDCSGIDEAATYELPIETDLPAGIEKVETVPDAVRVICETGKTKP</sequence>
<dbReference type="AlphaFoldDB" id="A0A0G3EIX2"/>
<evidence type="ECO:0000313" key="1">
    <source>
        <dbReference type="EMBL" id="AKJ65357.1"/>
    </source>
</evidence>
<dbReference type="Gene3D" id="2.170.120.40">
    <property type="entry name" value="YbbR-like domain"/>
    <property type="match status" value="1"/>
</dbReference>
<dbReference type="Gene3D" id="2.170.120.30">
    <property type="match status" value="2"/>
</dbReference>
<reference evidence="1 2" key="2">
    <citation type="journal article" date="2016" name="ISME J.">
        <title>Characterization of the first cultured representative of Verrucomicrobia subdivision 5 indicates the proposal of a novel phylum.</title>
        <authorList>
            <person name="Spring S."/>
            <person name="Bunk B."/>
            <person name="Sproer C."/>
            <person name="Schumann P."/>
            <person name="Rohde M."/>
            <person name="Tindall B.J."/>
            <person name="Klenk H.P."/>
        </authorList>
    </citation>
    <scope>NUCLEOTIDE SEQUENCE [LARGE SCALE GENOMIC DNA]</scope>
    <source>
        <strain evidence="1 2">L21-Fru-AB</strain>
    </source>
</reference>
<dbReference type="Proteomes" id="UP000035268">
    <property type="component" value="Chromosome"/>
</dbReference>
<dbReference type="KEGG" id="vbl:L21SP4_02126"/>
<dbReference type="STRING" id="1307763.L21SP4_02126"/>
<dbReference type="InterPro" id="IPR012505">
    <property type="entry name" value="YbbR"/>
</dbReference>
<dbReference type="InterPro" id="IPR053154">
    <property type="entry name" value="c-di-AMP_regulator"/>
</dbReference>
<dbReference type="PANTHER" id="PTHR37804">
    <property type="entry name" value="CDAA REGULATORY PROTEIN CDAR"/>
    <property type="match status" value="1"/>
</dbReference>
<reference evidence="2" key="1">
    <citation type="submission" date="2015-02" db="EMBL/GenBank/DDBJ databases">
        <title>Description and complete genome sequence of the first cultured representative of the subdivision 5 of the Verrucomicrobia phylum.</title>
        <authorList>
            <person name="Spring S."/>
            <person name="Bunk B."/>
            <person name="Sproer C."/>
            <person name="Klenk H.-P."/>
        </authorList>
    </citation>
    <scope>NUCLEOTIDE SEQUENCE [LARGE SCALE GENOMIC DNA]</scope>
    <source>
        <strain evidence="2">L21-Fru-AB</strain>
    </source>
</reference>
<accession>A0A0G3EIX2</accession>
<evidence type="ECO:0000313" key="2">
    <source>
        <dbReference type="Proteomes" id="UP000035268"/>
    </source>
</evidence>
<organism evidence="1 2">
    <name type="scientific">Kiritimatiella glycovorans</name>
    <dbReference type="NCBI Taxonomy" id="1307763"/>
    <lineage>
        <taxon>Bacteria</taxon>
        <taxon>Pseudomonadati</taxon>
        <taxon>Kiritimatiellota</taxon>
        <taxon>Kiritimatiellia</taxon>
        <taxon>Kiritimatiellales</taxon>
        <taxon>Kiritimatiellaceae</taxon>
        <taxon>Kiritimatiella</taxon>
    </lineage>
</organism>
<proteinExistence type="predicted"/>